<dbReference type="RefSeq" id="WP_053391601.1">
    <property type="nucleotide sequence ID" value="NZ_CP012423.1"/>
</dbReference>
<accession>A0A0K2JJ19</accession>
<dbReference type="KEGG" id="skn:SKUN_001733"/>
<evidence type="ECO:0000259" key="1">
    <source>
        <dbReference type="Pfam" id="PF14082"/>
    </source>
</evidence>
<feature type="domain" description="Shedu protein SduA C-terminal" evidence="1">
    <location>
        <begin position="182"/>
        <end position="336"/>
    </location>
</feature>
<gene>
    <name evidence="2" type="ORF">SKUN_001733</name>
</gene>
<dbReference type="EMBL" id="CP012423">
    <property type="protein sequence ID" value="ALA98585.1"/>
    <property type="molecule type" value="Genomic_DNA"/>
</dbReference>
<protein>
    <recommendedName>
        <fullName evidence="1">Shedu protein SduA C-terminal domain-containing protein</fullName>
    </recommendedName>
</protein>
<geneLocation type="plasmid" evidence="2 3">
    <name>pSKU226</name>
</geneLocation>
<name>A0A0K2JJ19_SPIKU</name>
<dbReference type="InterPro" id="IPR025359">
    <property type="entry name" value="SduA_C"/>
</dbReference>
<dbReference type="OrthoDB" id="784881at2"/>
<keyword evidence="3" id="KW-1185">Reference proteome</keyword>
<evidence type="ECO:0000313" key="2">
    <source>
        <dbReference type="EMBL" id="ALA98585.1"/>
    </source>
</evidence>
<reference evidence="2 3" key="1">
    <citation type="journal article" date="2015" name="Genome Announc.">
        <title>Complete Genome Sequence of Spiroplasma kunkelii Strain CR2-3x, Causal Agent of Corn Stunt Disease in Zea mays L.</title>
        <authorList>
            <person name="Davis R.E."/>
            <person name="Shao J."/>
            <person name="Dally E.L."/>
            <person name="Zhao Y."/>
            <person name="Gasparich G.E."/>
            <person name="Gaynor B.J."/>
            <person name="Athey J.C."/>
            <person name="Harrison N.A."/>
            <person name="Donofrio N."/>
        </authorList>
    </citation>
    <scope>NUCLEOTIDE SEQUENCE [LARGE SCALE GENOMIC DNA]</scope>
    <source>
        <strain evidence="2 3">CR2-3x</strain>
        <plasmid evidence="2">pSKU226</plasmid>
    </source>
</reference>
<keyword evidence="2" id="KW-0614">Plasmid</keyword>
<sequence length="354" mass="41542">MENNEKNSNEIWKNEIEVGQTLTQKEQDGKIKAIYQYLSKTNKGDYLQAKLTKHIDFPDKIRLKLGRYSKNNPNDFKTWKRNGNNFDDKYECGVQLKSEELKNLINFLKESKNNTFLFHPEERTIYKKINSEDIEILKLIKQKPTILKELDINNLEYAKNEYDIRSLKIEEFENMIANEKLTEDDWQTFLNENIHILQICIPSFFKYIGEKVYAGGKTINGKDGVYPDYAFTDSLNSIAFIEIKKPQTNLMKENTYRNNAFAPSEELSGGISQVLSQRHIYYSKESDKTENNPFYNSPCYLIIGNLSKLNKKQNQSFSLFRNSFMNINIVAFDEILERLKIFIETIKKTTLNTI</sequence>
<proteinExistence type="predicted"/>
<dbReference type="Pfam" id="PF14082">
    <property type="entry name" value="SduA_C"/>
    <property type="match status" value="1"/>
</dbReference>
<evidence type="ECO:0000313" key="3">
    <source>
        <dbReference type="Proteomes" id="UP000062963"/>
    </source>
</evidence>
<organism evidence="2 3">
    <name type="scientific">Spiroplasma kunkelii CR2-3x</name>
    <dbReference type="NCBI Taxonomy" id="273035"/>
    <lineage>
        <taxon>Bacteria</taxon>
        <taxon>Bacillati</taxon>
        <taxon>Mycoplasmatota</taxon>
        <taxon>Mollicutes</taxon>
        <taxon>Entomoplasmatales</taxon>
        <taxon>Spiroplasmataceae</taxon>
        <taxon>Spiroplasma</taxon>
    </lineage>
</organism>
<dbReference type="AlphaFoldDB" id="A0A0K2JJ19"/>
<dbReference type="Proteomes" id="UP000062963">
    <property type="component" value="Plasmid pSKU226"/>
</dbReference>
<dbReference type="PATRIC" id="fig|273035.7.peg.2165"/>